<protein>
    <submittedName>
        <fullName evidence="2">Uncharacterized protein</fullName>
    </submittedName>
</protein>
<organism evidence="2 3">
    <name type="scientific">Fomitopsis schrenkii</name>
    <name type="common">Brown rot fungus</name>
    <dbReference type="NCBI Taxonomy" id="2126942"/>
    <lineage>
        <taxon>Eukaryota</taxon>
        <taxon>Fungi</taxon>
        <taxon>Dikarya</taxon>
        <taxon>Basidiomycota</taxon>
        <taxon>Agaricomycotina</taxon>
        <taxon>Agaricomycetes</taxon>
        <taxon>Polyporales</taxon>
        <taxon>Fomitopsis</taxon>
    </lineage>
</organism>
<reference evidence="2 3" key="1">
    <citation type="journal article" date="2012" name="Science">
        <title>The Paleozoic origin of enzymatic lignin decomposition reconstructed from 31 fungal genomes.</title>
        <authorList>
            <person name="Floudas D."/>
            <person name="Binder M."/>
            <person name="Riley R."/>
            <person name="Barry K."/>
            <person name="Blanchette R.A."/>
            <person name="Henrissat B."/>
            <person name="Martinez A.T."/>
            <person name="Otillar R."/>
            <person name="Spatafora J.W."/>
            <person name="Yadav J.S."/>
            <person name="Aerts A."/>
            <person name="Benoit I."/>
            <person name="Boyd A."/>
            <person name="Carlson A."/>
            <person name="Copeland A."/>
            <person name="Coutinho P.M."/>
            <person name="de Vries R.P."/>
            <person name="Ferreira P."/>
            <person name="Findley K."/>
            <person name="Foster B."/>
            <person name="Gaskell J."/>
            <person name="Glotzer D."/>
            <person name="Gorecki P."/>
            <person name="Heitman J."/>
            <person name="Hesse C."/>
            <person name="Hori C."/>
            <person name="Igarashi K."/>
            <person name="Jurgens J.A."/>
            <person name="Kallen N."/>
            <person name="Kersten P."/>
            <person name="Kohler A."/>
            <person name="Kuees U."/>
            <person name="Kumar T.K.A."/>
            <person name="Kuo A."/>
            <person name="LaButti K."/>
            <person name="Larrondo L.F."/>
            <person name="Lindquist E."/>
            <person name="Ling A."/>
            <person name="Lombard V."/>
            <person name="Lucas S."/>
            <person name="Lundell T."/>
            <person name="Martin R."/>
            <person name="McLaughlin D.J."/>
            <person name="Morgenstern I."/>
            <person name="Morin E."/>
            <person name="Murat C."/>
            <person name="Nagy L.G."/>
            <person name="Nolan M."/>
            <person name="Ohm R.A."/>
            <person name="Patyshakuliyeva A."/>
            <person name="Rokas A."/>
            <person name="Ruiz-Duenas F.J."/>
            <person name="Sabat G."/>
            <person name="Salamov A."/>
            <person name="Samejima M."/>
            <person name="Schmutz J."/>
            <person name="Slot J.C."/>
            <person name="St John F."/>
            <person name="Stenlid J."/>
            <person name="Sun H."/>
            <person name="Sun S."/>
            <person name="Syed K."/>
            <person name="Tsang A."/>
            <person name="Wiebenga A."/>
            <person name="Young D."/>
            <person name="Pisabarro A."/>
            <person name="Eastwood D.C."/>
            <person name="Martin F."/>
            <person name="Cullen D."/>
            <person name="Grigoriev I.V."/>
            <person name="Hibbett D.S."/>
        </authorList>
    </citation>
    <scope>NUCLEOTIDE SEQUENCE</scope>
    <source>
        <strain evidence="3">FP-58527</strain>
    </source>
</reference>
<sequence>MPTAVYPPSVDANKALGLKAPALKTGVQKCPHFHKVAGAALVYSHLGSSAPASLQQQALSTHVSLNEVDRDALRVSADLQLPAPSIILPRLPRLSTLRLYSSAFCFINSVEAVTRNFVASPQLCELDIGGVAYDDIDFENAPAAAQSEQAAGITPVIHISQLKRDYHSCLDDLYLDWISSPWVLLDLRNLDVSLNPNSMLAPRFVDLVNGTGCSLLEELSVATIGNQHNDNGLPILDILRQYLRSLCVSSSAPTFHVIVRLLSSYSGNGLRKLYIGLSMAFGPRTFQWASFHKRLDTLAESLIAISRRCACLQGPSITMDLHLESLESSTDLEMHDTARRMLDRIVPLVTAAAMDIVFVVNETTYSTGPKAKPSVKSTTERYAATSRRTPRPSPSTA</sequence>
<dbReference type="HOGENOM" id="CLU_694522_0_0_1"/>
<keyword evidence="3" id="KW-1185">Reference proteome</keyword>
<feature type="region of interest" description="Disordered" evidence="1">
    <location>
        <begin position="366"/>
        <end position="397"/>
    </location>
</feature>
<proteinExistence type="predicted"/>
<dbReference type="InParanoid" id="S8DVZ6"/>
<evidence type="ECO:0000313" key="2">
    <source>
        <dbReference type="EMBL" id="EPS97316.1"/>
    </source>
</evidence>
<dbReference type="Proteomes" id="UP000015241">
    <property type="component" value="Unassembled WGS sequence"/>
</dbReference>
<accession>S8DVZ6</accession>
<dbReference type="AlphaFoldDB" id="S8DVZ6"/>
<gene>
    <name evidence="2" type="ORF">FOMPIDRAFT_1052529</name>
</gene>
<dbReference type="EMBL" id="KE504177">
    <property type="protein sequence ID" value="EPS97316.1"/>
    <property type="molecule type" value="Genomic_DNA"/>
</dbReference>
<name>S8DVZ6_FOMSC</name>
<evidence type="ECO:0000313" key="3">
    <source>
        <dbReference type="Proteomes" id="UP000015241"/>
    </source>
</evidence>
<evidence type="ECO:0000256" key="1">
    <source>
        <dbReference type="SAM" id="MobiDB-lite"/>
    </source>
</evidence>